<evidence type="ECO:0000256" key="1">
    <source>
        <dbReference type="SAM" id="SignalP"/>
    </source>
</evidence>
<dbReference type="Pfam" id="PF00660">
    <property type="entry name" value="SRP1_TIP1"/>
    <property type="match status" value="1"/>
</dbReference>
<feature type="signal peptide" evidence="1">
    <location>
        <begin position="1"/>
        <end position="22"/>
    </location>
</feature>
<dbReference type="KEGG" id="zmk:HG535_0D00850"/>
<organism evidence="2 3">
    <name type="scientific">Zygotorulaspora mrakii</name>
    <name type="common">Zygosaccharomyces mrakii</name>
    <dbReference type="NCBI Taxonomy" id="42260"/>
    <lineage>
        <taxon>Eukaryota</taxon>
        <taxon>Fungi</taxon>
        <taxon>Dikarya</taxon>
        <taxon>Ascomycota</taxon>
        <taxon>Saccharomycotina</taxon>
        <taxon>Saccharomycetes</taxon>
        <taxon>Saccharomycetales</taxon>
        <taxon>Saccharomycetaceae</taxon>
        <taxon>Zygotorulaspora</taxon>
    </lineage>
</organism>
<keyword evidence="1" id="KW-0732">Signal</keyword>
<evidence type="ECO:0000313" key="2">
    <source>
        <dbReference type="EMBL" id="QLG72377.1"/>
    </source>
</evidence>
<dbReference type="InterPro" id="IPR000992">
    <property type="entry name" value="SRP1_TIP1"/>
</dbReference>
<sequence length="217" mass="23835">MPLKICNMRLIAIFLTLSMCNALTESSMTASSAQLAAASANMGFYSIFFFDYNYNQPQYSSYMSQHSMTLPQDVKNYFFHLQALPGTADLAEDVAENFPFTTFNTFISAFPWYSTLLSDASMSTLYLPQYFVTDATTATQNEITATQSQPSITANFANSTSRVSSSLHSAAANITQSIDSTTSVARTSSGSSFSENRGHICQWSLSSIFLILMSLLL</sequence>
<dbReference type="OrthoDB" id="4069604at2759"/>
<keyword evidence="3" id="KW-1185">Reference proteome</keyword>
<gene>
    <name evidence="2" type="ORF">HG535_0D00850</name>
</gene>
<reference evidence="2 3" key="1">
    <citation type="submission" date="2020-07" db="EMBL/GenBank/DDBJ databases">
        <title>The yeast mating-type switching endonuclease HO is a domesticated member of an unorthodox homing genetic element family.</title>
        <authorList>
            <person name="Coughlan A.Y."/>
            <person name="Lombardi L."/>
            <person name="Braun-Galleani S."/>
            <person name="Martos A.R."/>
            <person name="Galeote V."/>
            <person name="Bigey F."/>
            <person name="Dequin S."/>
            <person name="Byrne K.P."/>
            <person name="Wolfe K.H."/>
        </authorList>
    </citation>
    <scope>NUCLEOTIDE SEQUENCE [LARGE SCALE GENOMIC DNA]</scope>
    <source>
        <strain evidence="2 3">NRRL Y-6702</strain>
    </source>
</reference>
<dbReference type="Proteomes" id="UP000509704">
    <property type="component" value="Chromosome 4"/>
</dbReference>
<protein>
    <submittedName>
        <fullName evidence="2">Uncharacterized protein</fullName>
    </submittedName>
</protein>
<evidence type="ECO:0000313" key="3">
    <source>
        <dbReference type="Proteomes" id="UP000509704"/>
    </source>
</evidence>
<dbReference type="AlphaFoldDB" id="A0A7H9B1L9"/>
<dbReference type="GeneID" id="59236101"/>
<name>A0A7H9B1L9_ZYGMR</name>
<proteinExistence type="predicted"/>
<dbReference type="RefSeq" id="XP_037144105.1">
    <property type="nucleotide sequence ID" value="XM_037288210.1"/>
</dbReference>
<feature type="chain" id="PRO_5028928639" evidence="1">
    <location>
        <begin position="23"/>
        <end position="217"/>
    </location>
</feature>
<accession>A0A7H9B1L9</accession>
<dbReference type="EMBL" id="CP058607">
    <property type="protein sequence ID" value="QLG72377.1"/>
    <property type="molecule type" value="Genomic_DNA"/>
</dbReference>